<evidence type="ECO:0000256" key="4">
    <source>
        <dbReference type="ARBA" id="ARBA00022960"/>
    </source>
</evidence>
<reference evidence="12 13" key="1">
    <citation type="journal article" date="2016" name="Nat. Commun.">
        <title>Thousands of microbial genomes shed light on interconnected biogeochemical processes in an aquifer system.</title>
        <authorList>
            <person name="Anantharaman K."/>
            <person name="Brown C.T."/>
            <person name="Hug L.A."/>
            <person name="Sharon I."/>
            <person name="Castelle C.J."/>
            <person name="Probst A.J."/>
            <person name="Thomas B.C."/>
            <person name="Singh A."/>
            <person name="Wilkins M.J."/>
            <person name="Karaoz U."/>
            <person name="Brodie E.L."/>
            <person name="Williams K.H."/>
            <person name="Hubbard S.S."/>
            <person name="Banfield J.F."/>
        </authorList>
    </citation>
    <scope>NUCLEOTIDE SEQUENCE [LARGE SCALE GENOMIC DNA]</scope>
</reference>
<dbReference type="AlphaFoldDB" id="A0A1G2I4A7"/>
<dbReference type="STRING" id="1802207.A3D44_03300"/>
<evidence type="ECO:0000256" key="8">
    <source>
        <dbReference type="PIRSR" id="PIRSR618044-2"/>
    </source>
</evidence>
<dbReference type="Proteomes" id="UP000178820">
    <property type="component" value="Unassembled WGS sequence"/>
</dbReference>
<dbReference type="GO" id="GO:0071555">
    <property type="term" value="P:cell wall organization"/>
    <property type="evidence" value="ECO:0007669"/>
    <property type="project" value="UniProtKB-KW"/>
</dbReference>
<evidence type="ECO:0000256" key="1">
    <source>
        <dbReference type="ARBA" id="ARBA00007164"/>
    </source>
</evidence>
<keyword evidence="3" id="KW-0378">Hydrolase</keyword>
<evidence type="ECO:0000256" key="7">
    <source>
        <dbReference type="PIRSR" id="PIRSR618044-1"/>
    </source>
</evidence>
<dbReference type="SUPFAM" id="SSF56601">
    <property type="entry name" value="beta-lactamase/transpeptidase-like"/>
    <property type="match status" value="1"/>
</dbReference>
<evidence type="ECO:0000259" key="11">
    <source>
        <dbReference type="Pfam" id="PF00768"/>
    </source>
</evidence>
<evidence type="ECO:0000313" key="12">
    <source>
        <dbReference type="EMBL" id="OGZ69575.1"/>
    </source>
</evidence>
<dbReference type="PANTHER" id="PTHR21581:SF6">
    <property type="entry name" value="TRAFFICKING PROTEIN PARTICLE COMPLEX SUBUNIT 12"/>
    <property type="match status" value="1"/>
</dbReference>
<evidence type="ECO:0000313" key="13">
    <source>
        <dbReference type="Proteomes" id="UP000178820"/>
    </source>
</evidence>
<feature type="binding site" evidence="8">
    <location>
        <position position="323"/>
    </location>
    <ligand>
        <name>substrate</name>
    </ligand>
</feature>
<keyword evidence="10" id="KW-0812">Transmembrane</keyword>
<dbReference type="InterPro" id="IPR001967">
    <property type="entry name" value="Peptidase_S11_N"/>
</dbReference>
<dbReference type="Pfam" id="PF00768">
    <property type="entry name" value="Peptidase_S11"/>
    <property type="match status" value="1"/>
</dbReference>
<gene>
    <name evidence="12" type="ORF">A3D44_03300</name>
</gene>
<evidence type="ECO:0000256" key="6">
    <source>
        <dbReference type="ARBA" id="ARBA00023316"/>
    </source>
</evidence>
<dbReference type="GO" id="GO:0009252">
    <property type="term" value="P:peptidoglycan biosynthetic process"/>
    <property type="evidence" value="ECO:0007669"/>
    <property type="project" value="UniProtKB-KW"/>
</dbReference>
<dbReference type="GO" id="GO:0008360">
    <property type="term" value="P:regulation of cell shape"/>
    <property type="evidence" value="ECO:0007669"/>
    <property type="project" value="UniProtKB-KW"/>
</dbReference>
<feature type="active site" description="Acyl-ester intermediate" evidence="7">
    <location>
        <position position="164"/>
    </location>
</feature>
<keyword evidence="4" id="KW-0133">Cell shape</keyword>
<feature type="transmembrane region" description="Helical" evidence="10">
    <location>
        <begin position="42"/>
        <end position="63"/>
    </location>
</feature>
<dbReference type="InterPro" id="IPR012338">
    <property type="entry name" value="Beta-lactam/transpept-like"/>
</dbReference>
<feature type="active site" description="Proton acceptor" evidence="7">
    <location>
        <position position="167"/>
    </location>
</feature>
<keyword evidence="5" id="KW-0573">Peptidoglycan synthesis</keyword>
<evidence type="ECO:0000256" key="10">
    <source>
        <dbReference type="SAM" id="Phobius"/>
    </source>
</evidence>
<dbReference type="InterPro" id="IPR018044">
    <property type="entry name" value="Peptidase_S11"/>
</dbReference>
<feature type="domain" description="Peptidase S11 D-alanyl-D-alanine carboxypeptidase A N-terminal" evidence="11">
    <location>
        <begin position="137"/>
        <end position="342"/>
    </location>
</feature>
<accession>A0A1G2I4A7</accession>
<dbReference type="EMBL" id="MHOT01000008">
    <property type="protein sequence ID" value="OGZ69575.1"/>
    <property type="molecule type" value="Genomic_DNA"/>
</dbReference>
<evidence type="ECO:0000256" key="3">
    <source>
        <dbReference type="ARBA" id="ARBA00022801"/>
    </source>
</evidence>
<sequence>MIRIKTLTQRHLDKHLRGVPAGTADANSDYSDRRLMQKAIKYVAMSFVFVVAITVVSMGVNWASTGFEKLFTYKHNALKADLEASIHNSFTEVAPSASAKQENSAQEATALPMLTGPPLVSPSPSNFIKKPPQEPLAQMSVKITPEEQTVLVKKNEEKKLPIASLTKLMTALVVLENIDLNQQVIITKEAVAQEGEQGGLKLGQVLSVRALLYIMLIDSSNRAAYQLAEVLGIDQFIVTMNVEAQKLGLYNTRFSDATGLDKDSYSTAADLVKLSRYLFEKYPLFKEIIGLKEYSLYLSDGTFHHTLKNTNQLLGSRHIIGGKTGFTEAALGCFMVFQTPNESEPEKYVINIILGSEDRFGDMEKLIQNHSN</sequence>
<keyword evidence="10" id="KW-1133">Transmembrane helix</keyword>
<dbReference type="PRINTS" id="PR00725">
    <property type="entry name" value="DADACBPTASE1"/>
</dbReference>
<evidence type="ECO:0000256" key="9">
    <source>
        <dbReference type="RuleBase" id="RU004016"/>
    </source>
</evidence>
<evidence type="ECO:0000256" key="5">
    <source>
        <dbReference type="ARBA" id="ARBA00022984"/>
    </source>
</evidence>
<dbReference type="Gene3D" id="3.40.710.10">
    <property type="entry name" value="DD-peptidase/beta-lactamase superfamily"/>
    <property type="match status" value="1"/>
</dbReference>
<organism evidence="12 13">
    <name type="scientific">Candidatus Staskawiczbacteria bacterium RIFCSPHIGHO2_02_FULL_42_22</name>
    <dbReference type="NCBI Taxonomy" id="1802207"/>
    <lineage>
        <taxon>Bacteria</taxon>
        <taxon>Candidatus Staskawicziibacteriota</taxon>
    </lineage>
</organism>
<comment type="caution">
    <text evidence="12">The sequence shown here is derived from an EMBL/GenBank/DDBJ whole genome shotgun (WGS) entry which is preliminary data.</text>
</comment>
<dbReference type="GO" id="GO:0009002">
    <property type="term" value="F:serine-type D-Ala-D-Ala carboxypeptidase activity"/>
    <property type="evidence" value="ECO:0007669"/>
    <property type="project" value="InterPro"/>
</dbReference>
<dbReference type="PANTHER" id="PTHR21581">
    <property type="entry name" value="D-ALANYL-D-ALANINE CARBOXYPEPTIDASE"/>
    <property type="match status" value="1"/>
</dbReference>
<keyword evidence="10" id="KW-0472">Membrane</keyword>
<feature type="active site" evidence="7">
    <location>
        <position position="219"/>
    </location>
</feature>
<keyword evidence="2" id="KW-0732">Signal</keyword>
<name>A0A1G2I4A7_9BACT</name>
<dbReference type="GO" id="GO:0006508">
    <property type="term" value="P:proteolysis"/>
    <property type="evidence" value="ECO:0007669"/>
    <property type="project" value="InterPro"/>
</dbReference>
<proteinExistence type="inferred from homology"/>
<keyword evidence="6" id="KW-0961">Cell wall biogenesis/degradation</keyword>
<comment type="similarity">
    <text evidence="1 9">Belongs to the peptidase S11 family.</text>
</comment>
<evidence type="ECO:0000256" key="2">
    <source>
        <dbReference type="ARBA" id="ARBA00022729"/>
    </source>
</evidence>
<protein>
    <recommendedName>
        <fullName evidence="11">Peptidase S11 D-alanyl-D-alanine carboxypeptidase A N-terminal domain-containing protein</fullName>
    </recommendedName>
</protein>